<proteinExistence type="predicted"/>
<name>A0A2T0UI79_9GAMM</name>
<feature type="transmembrane region" description="Helical" evidence="1">
    <location>
        <begin position="12"/>
        <end position="29"/>
    </location>
</feature>
<comment type="caution">
    <text evidence="2">The sequence shown here is derived from an EMBL/GenBank/DDBJ whole genome shotgun (WGS) entry which is preliminary data.</text>
</comment>
<keyword evidence="1" id="KW-0812">Transmembrane</keyword>
<dbReference type="OrthoDB" id="6168632at2"/>
<sequence>MSKNFQNNTVNAFISIILIMFGIYILATGEIKNMQLGSERILPASAVIIFGVWIFIKSGIRLFKKKKL</sequence>
<organism evidence="2 3">
    <name type="scientific">Vreelandella songnenensis</name>
    <dbReference type="NCBI Taxonomy" id="1176243"/>
    <lineage>
        <taxon>Bacteria</taxon>
        <taxon>Pseudomonadati</taxon>
        <taxon>Pseudomonadota</taxon>
        <taxon>Gammaproteobacteria</taxon>
        <taxon>Oceanospirillales</taxon>
        <taxon>Halomonadaceae</taxon>
        <taxon>Vreelandella</taxon>
    </lineage>
</organism>
<gene>
    <name evidence="2" type="ORF">B0H98_1236</name>
</gene>
<feature type="transmembrane region" description="Helical" evidence="1">
    <location>
        <begin position="41"/>
        <end position="60"/>
    </location>
</feature>
<accession>A0A2T0UI79</accession>
<dbReference type="Proteomes" id="UP000237647">
    <property type="component" value="Unassembled WGS sequence"/>
</dbReference>
<dbReference type="RefSeq" id="WP_106376220.1">
    <property type="nucleotide sequence ID" value="NZ_PVTK01000023.1"/>
</dbReference>
<evidence type="ECO:0000256" key="1">
    <source>
        <dbReference type="SAM" id="Phobius"/>
    </source>
</evidence>
<dbReference type="AlphaFoldDB" id="A0A2T0UI79"/>
<keyword evidence="3" id="KW-1185">Reference proteome</keyword>
<protein>
    <submittedName>
        <fullName evidence="2">Uncharacterized protein</fullName>
    </submittedName>
</protein>
<keyword evidence="1" id="KW-0472">Membrane</keyword>
<evidence type="ECO:0000313" key="3">
    <source>
        <dbReference type="Proteomes" id="UP000237647"/>
    </source>
</evidence>
<reference evidence="2 3" key="1">
    <citation type="submission" date="2018-03" db="EMBL/GenBank/DDBJ databases">
        <title>Genomic Encyclopedia of Type Strains, Phase III (KMG-III): the genomes of soil and plant-associated and newly described type strains.</title>
        <authorList>
            <person name="Whitman W."/>
        </authorList>
    </citation>
    <scope>NUCLEOTIDE SEQUENCE [LARGE SCALE GENOMIC DNA]</scope>
    <source>
        <strain evidence="2 3">CGMCC 1.12152</strain>
    </source>
</reference>
<dbReference type="EMBL" id="PVTK01000023">
    <property type="protein sequence ID" value="PRY57578.1"/>
    <property type="molecule type" value="Genomic_DNA"/>
</dbReference>
<evidence type="ECO:0000313" key="2">
    <source>
        <dbReference type="EMBL" id="PRY57578.1"/>
    </source>
</evidence>
<keyword evidence="1" id="KW-1133">Transmembrane helix</keyword>